<proteinExistence type="predicted"/>
<dbReference type="Gene3D" id="3.50.50.60">
    <property type="entry name" value="FAD/NAD(P)-binding domain"/>
    <property type="match status" value="1"/>
</dbReference>
<accession>A0ABW3H8U0</accession>
<evidence type="ECO:0000256" key="3">
    <source>
        <dbReference type="ARBA" id="ARBA00023002"/>
    </source>
</evidence>
<dbReference type="EMBL" id="JBHTJG010000009">
    <property type="protein sequence ID" value="MFD0947926.1"/>
    <property type="molecule type" value="Genomic_DNA"/>
</dbReference>
<organism evidence="6 7">
    <name type="scientific">Sphingomonas canadensis</name>
    <dbReference type="NCBI Taxonomy" id="1219257"/>
    <lineage>
        <taxon>Bacteria</taxon>
        <taxon>Pseudomonadati</taxon>
        <taxon>Pseudomonadota</taxon>
        <taxon>Alphaproteobacteria</taxon>
        <taxon>Sphingomonadales</taxon>
        <taxon>Sphingomonadaceae</taxon>
        <taxon>Sphingomonas</taxon>
    </lineage>
</organism>
<evidence type="ECO:0000313" key="7">
    <source>
        <dbReference type="Proteomes" id="UP001596977"/>
    </source>
</evidence>
<dbReference type="InterPro" id="IPR039650">
    <property type="entry name" value="HdrA-like"/>
</dbReference>
<dbReference type="InterPro" id="IPR036188">
    <property type="entry name" value="FAD/NAD-bd_sf"/>
</dbReference>
<dbReference type="RefSeq" id="WP_264945698.1">
    <property type="nucleotide sequence ID" value="NZ_JAPDRA010000009.1"/>
</dbReference>
<dbReference type="Proteomes" id="UP001596977">
    <property type="component" value="Unassembled WGS sequence"/>
</dbReference>
<keyword evidence="5" id="KW-0411">Iron-sulfur</keyword>
<reference evidence="7" key="1">
    <citation type="journal article" date="2019" name="Int. J. Syst. Evol. Microbiol.">
        <title>The Global Catalogue of Microorganisms (GCM) 10K type strain sequencing project: providing services to taxonomists for standard genome sequencing and annotation.</title>
        <authorList>
            <consortium name="The Broad Institute Genomics Platform"/>
            <consortium name="The Broad Institute Genome Sequencing Center for Infectious Disease"/>
            <person name="Wu L."/>
            <person name="Ma J."/>
        </authorList>
    </citation>
    <scope>NUCLEOTIDE SEQUENCE [LARGE SCALE GENOMIC DNA]</scope>
    <source>
        <strain evidence="7">CCUG 62982</strain>
    </source>
</reference>
<dbReference type="SUPFAM" id="SSF51905">
    <property type="entry name" value="FAD/NAD(P)-binding domain"/>
    <property type="match status" value="1"/>
</dbReference>
<dbReference type="PRINTS" id="PR00411">
    <property type="entry name" value="PNDRDTASEI"/>
</dbReference>
<keyword evidence="2" id="KW-0479">Metal-binding</keyword>
<gene>
    <name evidence="6" type="ORF">ACFQ1E_16405</name>
</gene>
<evidence type="ECO:0000256" key="5">
    <source>
        <dbReference type="ARBA" id="ARBA00023014"/>
    </source>
</evidence>
<keyword evidence="7" id="KW-1185">Reference proteome</keyword>
<dbReference type="PANTHER" id="PTHR43498">
    <property type="entry name" value="FERREDOXIN:COB-COM HETERODISULFIDE REDUCTASE SUBUNIT A"/>
    <property type="match status" value="1"/>
</dbReference>
<evidence type="ECO:0000256" key="1">
    <source>
        <dbReference type="ARBA" id="ARBA00022485"/>
    </source>
</evidence>
<comment type="caution">
    <text evidence="6">The sequence shown here is derived from an EMBL/GenBank/DDBJ whole genome shotgun (WGS) entry which is preliminary data.</text>
</comment>
<dbReference type="PANTHER" id="PTHR43498:SF1">
    <property type="entry name" value="COB--COM HETERODISULFIDE REDUCTASE IRON-SULFUR SUBUNIT A"/>
    <property type="match status" value="1"/>
</dbReference>
<evidence type="ECO:0000313" key="6">
    <source>
        <dbReference type="EMBL" id="MFD0947926.1"/>
    </source>
</evidence>
<dbReference type="Pfam" id="PF12831">
    <property type="entry name" value="FAD_oxidored"/>
    <property type="match status" value="2"/>
</dbReference>
<sequence length="387" mass="39599">MTEARSLQAADKPVEITLPARRTPVYRSVDVLVCGGGLAGVAAAVAAARAGSDTLLVERNVVLGGNGPLAFDIGLTEGSGGISAEIFERLRASGNAAADETAGGALIYDPEALKYACLDLVREAGGHLLLATWVSDPILDDGAVRGAMVENKSGRFAVRAKVVIDATGDADLAVRAGAAVREPGETPLGINARVGGIDFDRALAGSAHWPALVAEAKRAGRLDPRQPDTIALYGITPLARERGIAFVAGPRFGGRQAWNSRDLSVSETEGRKLMRAFLAFLKTVPGFEESFLVDVAGTLALTHSRHVAGDATLADGAPGAAVPFGCLLPQGVDNLLVAGRAASFDPDFYARSGAGIDCAALGDAAGRAAAEAVRSGVTPRDLEAAAA</sequence>
<protein>
    <submittedName>
        <fullName evidence="6">FAD-dependent oxidoreductase</fullName>
    </submittedName>
</protein>
<evidence type="ECO:0000256" key="4">
    <source>
        <dbReference type="ARBA" id="ARBA00023004"/>
    </source>
</evidence>
<keyword evidence="1" id="KW-0004">4Fe-4S</keyword>
<name>A0ABW3H8U0_9SPHN</name>
<keyword evidence="4" id="KW-0408">Iron</keyword>
<evidence type="ECO:0000256" key="2">
    <source>
        <dbReference type="ARBA" id="ARBA00022723"/>
    </source>
</evidence>
<keyword evidence="3" id="KW-0560">Oxidoreductase</keyword>